<dbReference type="EMBL" id="OU896711">
    <property type="protein sequence ID" value="CAG9822035.1"/>
    <property type="molecule type" value="Genomic_DNA"/>
</dbReference>
<protein>
    <recommendedName>
        <fullName evidence="3">Tesmin/TSO1-like CXC domain-containing protein</fullName>
    </recommendedName>
</protein>
<name>A0A9N9SJF6_PHACE</name>
<reference evidence="1" key="2">
    <citation type="submission" date="2022-10" db="EMBL/GenBank/DDBJ databases">
        <authorList>
            <consortium name="ENA_rothamsted_submissions"/>
            <consortium name="culmorum"/>
            <person name="King R."/>
        </authorList>
    </citation>
    <scope>NUCLEOTIDE SEQUENCE</scope>
</reference>
<evidence type="ECO:0008006" key="3">
    <source>
        <dbReference type="Google" id="ProtNLM"/>
    </source>
</evidence>
<dbReference type="OrthoDB" id="6711362at2759"/>
<feature type="non-terminal residue" evidence="1">
    <location>
        <position position="223"/>
    </location>
</feature>
<gene>
    <name evidence="1" type="ORF">PHAECO_LOCUS9613</name>
</gene>
<accession>A0A9N9SJF6</accession>
<organism evidence="1 2">
    <name type="scientific">Phaedon cochleariae</name>
    <name type="common">Mustard beetle</name>
    <dbReference type="NCBI Taxonomy" id="80249"/>
    <lineage>
        <taxon>Eukaryota</taxon>
        <taxon>Metazoa</taxon>
        <taxon>Ecdysozoa</taxon>
        <taxon>Arthropoda</taxon>
        <taxon>Hexapoda</taxon>
        <taxon>Insecta</taxon>
        <taxon>Pterygota</taxon>
        <taxon>Neoptera</taxon>
        <taxon>Endopterygota</taxon>
        <taxon>Coleoptera</taxon>
        <taxon>Polyphaga</taxon>
        <taxon>Cucujiformia</taxon>
        <taxon>Chrysomeloidea</taxon>
        <taxon>Chrysomelidae</taxon>
        <taxon>Chrysomelinae</taxon>
        <taxon>Chrysomelini</taxon>
        <taxon>Phaedon</taxon>
    </lineage>
</organism>
<reference evidence="1" key="1">
    <citation type="submission" date="2022-01" db="EMBL/GenBank/DDBJ databases">
        <authorList>
            <person name="King R."/>
        </authorList>
    </citation>
    <scope>NUCLEOTIDE SEQUENCE</scope>
</reference>
<evidence type="ECO:0000313" key="2">
    <source>
        <dbReference type="Proteomes" id="UP001153737"/>
    </source>
</evidence>
<dbReference type="Proteomes" id="UP001153737">
    <property type="component" value="Chromosome 5"/>
</dbReference>
<proteinExistence type="predicted"/>
<dbReference type="AlphaFoldDB" id="A0A9N9SJF6"/>
<sequence>KPPEITTSRSPKLCCIILSDKNLHKSVLFSDKNKKLLQFFGSGTLQSSMSLRTKVGAWKAFSGTNCELLGRLGQSPLEEDVLSNVEKFVVKLYKVDSSITCSNDARCYLFGAVRNPEFLPPTTDALRFHIKRCNYQVCVWENAHIPKPSLPRLQDCGWIVQREQVVPRLITLDPIPKTCPEIVVCHCKGHFNTKNCSCRKANVSCIKLCTPCKRSCLNSGDTQ</sequence>
<keyword evidence="2" id="KW-1185">Reference proteome</keyword>
<evidence type="ECO:0000313" key="1">
    <source>
        <dbReference type="EMBL" id="CAG9822035.1"/>
    </source>
</evidence>